<comment type="caution">
    <text evidence="1">The sequence shown here is derived from an EMBL/GenBank/DDBJ whole genome shotgun (WGS) entry which is preliminary data.</text>
</comment>
<name>A0A6L2NET9_TANCI</name>
<protein>
    <submittedName>
        <fullName evidence="1">Ribonuclease H-like domain-containing protein</fullName>
    </submittedName>
</protein>
<sequence>MFLSKRKYVVEILERAHMINCNPSWTLVDTESKQGDDGDPVSNPTLYRSLAGSLLYLTFSRLDISYAVEQVECRGVANTVAETCRLRNLIHDLHTSLSFATLFYCDNVNAVYLSANLVQHQRIKHIEIDIYFVRDLVAPDLVRVLHVLSLYQ</sequence>
<dbReference type="AlphaFoldDB" id="A0A6L2NET9"/>
<proteinExistence type="predicted"/>
<accession>A0A6L2NET9</accession>
<dbReference type="EMBL" id="BKCJ010008967">
    <property type="protein sequence ID" value="GEU84776.1"/>
    <property type="molecule type" value="Genomic_DNA"/>
</dbReference>
<dbReference type="CDD" id="cd09272">
    <property type="entry name" value="RNase_HI_RT_Ty1"/>
    <property type="match status" value="1"/>
</dbReference>
<organism evidence="1">
    <name type="scientific">Tanacetum cinerariifolium</name>
    <name type="common">Dalmatian daisy</name>
    <name type="synonym">Chrysanthemum cinerariifolium</name>
    <dbReference type="NCBI Taxonomy" id="118510"/>
    <lineage>
        <taxon>Eukaryota</taxon>
        <taxon>Viridiplantae</taxon>
        <taxon>Streptophyta</taxon>
        <taxon>Embryophyta</taxon>
        <taxon>Tracheophyta</taxon>
        <taxon>Spermatophyta</taxon>
        <taxon>Magnoliopsida</taxon>
        <taxon>eudicotyledons</taxon>
        <taxon>Gunneridae</taxon>
        <taxon>Pentapetalae</taxon>
        <taxon>asterids</taxon>
        <taxon>campanulids</taxon>
        <taxon>Asterales</taxon>
        <taxon>Asteraceae</taxon>
        <taxon>Asteroideae</taxon>
        <taxon>Anthemideae</taxon>
        <taxon>Anthemidinae</taxon>
        <taxon>Tanacetum</taxon>
    </lineage>
</organism>
<dbReference type="PANTHER" id="PTHR11439">
    <property type="entry name" value="GAG-POL-RELATED RETROTRANSPOSON"/>
    <property type="match status" value="1"/>
</dbReference>
<evidence type="ECO:0000313" key="1">
    <source>
        <dbReference type="EMBL" id="GEU84776.1"/>
    </source>
</evidence>
<dbReference type="PANTHER" id="PTHR11439:SF524">
    <property type="entry name" value="RNA-DIRECTED DNA POLYMERASE, PROTEIN KINASE RLK-PELLE-DLSV FAMILY"/>
    <property type="match status" value="1"/>
</dbReference>
<gene>
    <name evidence="1" type="ORF">Tci_056754</name>
</gene>
<reference evidence="1" key="1">
    <citation type="journal article" date="2019" name="Sci. Rep.">
        <title>Draft genome of Tanacetum cinerariifolium, the natural source of mosquito coil.</title>
        <authorList>
            <person name="Yamashiro T."/>
            <person name="Shiraishi A."/>
            <person name="Satake H."/>
            <person name="Nakayama K."/>
        </authorList>
    </citation>
    <scope>NUCLEOTIDE SEQUENCE</scope>
</reference>